<feature type="region of interest" description="Disordered" evidence="1">
    <location>
        <begin position="23"/>
        <end position="81"/>
    </location>
</feature>
<protein>
    <recommendedName>
        <fullName evidence="5">Lipoprotein</fullName>
    </recommendedName>
</protein>
<feature type="chain" id="PRO_5043680536" description="Lipoprotein" evidence="2">
    <location>
        <begin position="22"/>
        <end position="81"/>
    </location>
</feature>
<organism evidence="3 4">
    <name type="scientific">Mucilaginibacter ginkgonis</name>
    <dbReference type="NCBI Taxonomy" id="2682091"/>
    <lineage>
        <taxon>Bacteria</taxon>
        <taxon>Pseudomonadati</taxon>
        <taxon>Bacteroidota</taxon>
        <taxon>Sphingobacteriia</taxon>
        <taxon>Sphingobacteriales</taxon>
        <taxon>Sphingobacteriaceae</taxon>
        <taxon>Mucilaginibacter</taxon>
    </lineage>
</organism>
<dbReference type="EMBL" id="CP066775">
    <property type="protein sequence ID" value="QQL49154.1"/>
    <property type="molecule type" value="Genomic_DNA"/>
</dbReference>
<dbReference type="KEGG" id="mgik:GO620_013345"/>
<accession>A0A6I4I2T9</accession>
<evidence type="ECO:0008006" key="5">
    <source>
        <dbReference type="Google" id="ProtNLM"/>
    </source>
</evidence>
<reference evidence="3 4" key="1">
    <citation type="submission" date="2020-12" db="EMBL/GenBank/DDBJ databases">
        <title>HMF7856_wgs.fasta genome submission.</title>
        <authorList>
            <person name="Kang H."/>
            <person name="Kim H."/>
            <person name="Joh K."/>
        </authorList>
    </citation>
    <scope>NUCLEOTIDE SEQUENCE [LARGE SCALE GENOMIC DNA]</scope>
    <source>
        <strain evidence="3 4">HMF7856</strain>
    </source>
</reference>
<dbReference type="AlphaFoldDB" id="A0A6I4I2T9"/>
<evidence type="ECO:0000256" key="2">
    <source>
        <dbReference type="SAM" id="SignalP"/>
    </source>
</evidence>
<dbReference type="Proteomes" id="UP000429232">
    <property type="component" value="Chromosome"/>
</dbReference>
<sequence length="81" mass="8582">MKSYRKAAFTAIVASIMCVTACSPNDNQKSIGNSKDTSSVTGAGTEAIRDTATITQDRKDSTKGKNYNHGNADPSGRVKNQ</sequence>
<keyword evidence="2" id="KW-0732">Signal</keyword>
<dbReference type="RefSeq" id="WP_157526888.1">
    <property type="nucleotide sequence ID" value="NZ_CP066775.1"/>
</dbReference>
<gene>
    <name evidence="3" type="ORF">GO620_013345</name>
</gene>
<feature type="compositionally biased region" description="Polar residues" evidence="1">
    <location>
        <begin position="23"/>
        <end position="42"/>
    </location>
</feature>
<evidence type="ECO:0000313" key="3">
    <source>
        <dbReference type="EMBL" id="QQL49154.1"/>
    </source>
</evidence>
<name>A0A6I4I2T9_9SPHI</name>
<evidence type="ECO:0000313" key="4">
    <source>
        <dbReference type="Proteomes" id="UP000429232"/>
    </source>
</evidence>
<feature type="signal peptide" evidence="2">
    <location>
        <begin position="1"/>
        <end position="21"/>
    </location>
</feature>
<keyword evidence="4" id="KW-1185">Reference proteome</keyword>
<proteinExistence type="predicted"/>
<evidence type="ECO:0000256" key="1">
    <source>
        <dbReference type="SAM" id="MobiDB-lite"/>
    </source>
</evidence>